<keyword evidence="1" id="KW-1133">Transmembrane helix</keyword>
<dbReference type="Pfam" id="PF08817">
    <property type="entry name" value="YukD"/>
    <property type="match status" value="1"/>
</dbReference>
<reference evidence="2 3" key="1">
    <citation type="submission" date="2014-10" db="EMBL/GenBank/DDBJ databases">
        <title>Whole Genome sequence of Corynebacterium auriscanis strain CIP 106629.</title>
        <authorList>
            <person name="Hassan S.S."/>
            <person name="Jamal S.B."/>
            <person name="Tiwari S."/>
            <person name="Oliveira L.D.C."/>
            <person name="Souza F."/>
            <person name="Mariano D.C."/>
            <person name="Almeida S."/>
            <person name="Dorella F."/>
            <person name="Pereira F."/>
            <person name="Carvalho A."/>
            <person name="Leal C.A."/>
            <person name="Soares S.D.C."/>
            <person name="Figueiredo H.C."/>
            <person name="Silva A."/>
            <person name="Azevedo V.A."/>
        </authorList>
    </citation>
    <scope>NUCLEOTIDE SEQUENCE [LARGE SCALE GENOMIC DNA]</scope>
    <source>
        <strain evidence="2 3">CIP 106629</strain>
    </source>
</reference>
<keyword evidence="1" id="KW-0812">Transmembrane</keyword>
<dbReference type="EMBL" id="JRVJ01000004">
    <property type="protein sequence ID" value="KGM18906.1"/>
    <property type="molecule type" value="Genomic_DNA"/>
</dbReference>
<protein>
    <submittedName>
        <fullName evidence="2">Membrane protein</fullName>
    </submittedName>
</protein>
<keyword evidence="3" id="KW-1185">Reference proteome</keyword>
<sequence length="389" mass="40406">MLALSISVPSQGTTIKAAIADHVPVAELIPHLVTPEPGQHWVLGRAVGRIRPEHTLAEAGVRPGEVLTLDIASTPAPPAEAVEELSGDVGDSPAVWVMAIVGALFALRATPLWHPLEFHGGEQVGVGNEGSPSDVTAIITIVAALVAGFAAAGASLRDSRFTAVAAIIGFGIGLNVNVAVGCALACVLVWRSGPVRIVCLTCLMLSLINFWPGFTLIVAAMGLAYAGQLAILIARIRLPRVPATGMFHQPVHTAAGNVIEVHSALVVGLCIGIAASVVQLAPWHSTPDKWTCALLVTVVIIGVSSRGTRPVHATAVTTLAALTALWLALLVPWGVLVFALIGIPAWKVNSPMVGRIIDWVETLAFAVMVPLALHTTGLFNTIRHLGIGS</sequence>
<dbReference type="RefSeq" id="WP_035113652.1">
    <property type="nucleotide sequence ID" value="NZ_CP047046.1"/>
</dbReference>
<feature type="transmembrane region" description="Helical" evidence="1">
    <location>
        <begin position="163"/>
        <end position="190"/>
    </location>
</feature>
<evidence type="ECO:0000313" key="3">
    <source>
        <dbReference type="Proteomes" id="UP000030145"/>
    </source>
</evidence>
<dbReference type="AlphaFoldDB" id="A0A0A2DPX4"/>
<gene>
    <name evidence="2" type="ORF">MA47_04710</name>
</gene>
<feature type="transmembrane region" description="Helical" evidence="1">
    <location>
        <begin position="290"/>
        <end position="307"/>
    </location>
</feature>
<dbReference type="InterPro" id="IPR024962">
    <property type="entry name" value="YukD-like"/>
</dbReference>
<dbReference type="Proteomes" id="UP000030145">
    <property type="component" value="Unassembled WGS sequence"/>
</dbReference>
<feature type="transmembrane region" description="Helical" evidence="1">
    <location>
        <begin position="135"/>
        <end position="156"/>
    </location>
</feature>
<feature type="transmembrane region" description="Helical" evidence="1">
    <location>
        <begin position="254"/>
        <end position="278"/>
    </location>
</feature>
<feature type="transmembrane region" description="Helical" evidence="1">
    <location>
        <begin position="319"/>
        <end position="343"/>
    </location>
</feature>
<evidence type="ECO:0000313" key="2">
    <source>
        <dbReference type="EMBL" id="KGM18906.1"/>
    </source>
</evidence>
<comment type="caution">
    <text evidence="2">The sequence shown here is derived from an EMBL/GenBank/DDBJ whole genome shotgun (WGS) entry which is preliminary data.</text>
</comment>
<name>A0A0A2DPX4_9CORY</name>
<organism evidence="2 3">
    <name type="scientific">Corynebacterium auriscanis</name>
    <dbReference type="NCBI Taxonomy" id="99807"/>
    <lineage>
        <taxon>Bacteria</taxon>
        <taxon>Bacillati</taxon>
        <taxon>Actinomycetota</taxon>
        <taxon>Actinomycetes</taxon>
        <taxon>Mycobacteriales</taxon>
        <taxon>Corynebacteriaceae</taxon>
        <taxon>Corynebacterium</taxon>
    </lineage>
</organism>
<feature type="transmembrane region" description="Helical" evidence="1">
    <location>
        <begin position="210"/>
        <end position="233"/>
    </location>
</feature>
<accession>A0A0A2DPX4</accession>
<feature type="transmembrane region" description="Helical" evidence="1">
    <location>
        <begin position="363"/>
        <end position="382"/>
    </location>
</feature>
<dbReference type="GeneID" id="300553586"/>
<evidence type="ECO:0000256" key="1">
    <source>
        <dbReference type="SAM" id="Phobius"/>
    </source>
</evidence>
<proteinExistence type="predicted"/>
<keyword evidence="1" id="KW-0472">Membrane</keyword>